<proteinExistence type="predicted"/>
<feature type="chain" id="PRO_5016332622" evidence="2">
    <location>
        <begin position="26"/>
        <end position="106"/>
    </location>
</feature>
<evidence type="ECO:0000256" key="1">
    <source>
        <dbReference type="SAM" id="MobiDB-lite"/>
    </source>
</evidence>
<evidence type="ECO:0000256" key="2">
    <source>
        <dbReference type="SAM" id="SignalP"/>
    </source>
</evidence>
<organism evidence="3 4">
    <name type="scientific">Sediminitomix flava</name>
    <dbReference type="NCBI Taxonomy" id="379075"/>
    <lineage>
        <taxon>Bacteria</taxon>
        <taxon>Pseudomonadati</taxon>
        <taxon>Bacteroidota</taxon>
        <taxon>Cytophagia</taxon>
        <taxon>Cytophagales</taxon>
        <taxon>Flammeovirgaceae</taxon>
        <taxon>Sediminitomix</taxon>
    </lineage>
</organism>
<accession>A0A315ZH99</accession>
<protein>
    <submittedName>
        <fullName evidence="3">Uncharacterized protein</fullName>
    </submittedName>
</protein>
<dbReference type="RefSeq" id="WP_245935576.1">
    <property type="nucleotide sequence ID" value="NZ_QGDO01000001.1"/>
</dbReference>
<evidence type="ECO:0000313" key="3">
    <source>
        <dbReference type="EMBL" id="PWJ44563.1"/>
    </source>
</evidence>
<name>A0A315ZH99_SEDFL</name>
<dbReference type="AlphaFoldDB" id="A0A315ZH99"/>
<comment type="caution">
    <text evidence="3">The sequence shown here is derived from an EMBL/GenBank/DDBJ whole genome shotgun (WGS) entry which is preliminary data.</text>
</comment>
<dbReference type="EMBL" id="QGDO01000001">
    <property type="protein sequence ID" value="PWJ44563.1"/>
    <property type="molecule type" value="Genomic_DNA"/>
</dbReference>
<feature type="region of interest" description="Disordered" evidence="1">
    <location>
        <begin position="50"/>
        <end position="106"/>
    </location>
</feature>
<reference evidence="3 4" key="1">
    <citation type="submission" date="2018-03" db="EMBL/GenBank/DDBJ databases">
        <title>Genomic Encyclopedia of Archaeal and Bacterial Type Strains, Phase II (KMG-II): from individual species to whole genera.</title>
        <authorList>
            <person name="Goeker M."/>
        </authorList>
    </citation>
    <scope>NUCLEOTIDE SEQUENCE [LARGE SCALE GENOMIC DNA]</scope>
    <source>
        <strain evidence="3 4">DSM 28229</strain>
    </source>
</reference>
<gene>
    <name evidence="3" type="ORF">BC781_101934</name>
</gene>
<dbReference type="Proteomes" id="UP000245535">
    <property type="component" value="Unassembled WGS sequence"/>
</dbReference>
<feature type="compositionally biased region" description="Basic residues" evidence="1">
    <location>
        <begin position="56"/>
        <end position="69"/>
    </location>
</feature>
<feature type="signal peptide" evidence="2">
    <location>
        <begin position="1"/>
        <end position="25"/>
    </location>
</feature>
<keyword evidence="2" id="KW-0732">Signal</keyword>
<keyword evidence="4" id="KW-1185">Reference proteome</keyword>
<sequence>MMKNTIKKTIAVFSFLTLIGFTAQAQSTVKRQANQTARIAEGVASGELTKKETRQLKKQQRNIQRTKKAAKADGVVTAREKAVIQRKQNAASKNINRKKTNAADRN</sequence>
<evidence type="ECO:0000313" key="4">
    <source>
        <dbReference type="Proteomes" id="UP000245535"/>
    </source>
</evidence>